<evidence type="ECO:0000313" key="6">
    <source>
        <dbReference type="EMBL" id="KAK9701295.1"/>
    </source>
</evidence>
<comment type="caution">
    <text evidence="6">The sequence shown here is derived from an EMBL/GenBank/DDBJ whole genome shotgun (WGS) entry which is preliminary data.</text>
</comment>
<accession>A0ABR2VU62</accession>
<evidence type="ECO:0000313" key="7">
    <source>
        <dbReference type="Proteomes" id="UP001479436"/>
    </source>
</evidence>
<keyword evidence="7" id="KW-1185">Reference proteome</keyword>
<dbReference type="PANTHER" id="PTHR47107:SF1">
    <property type="entry name" value="CERAMIDE-BINDING PROTEIN SVF1-RELATED"/>
    <property type="match status" value="1"/>
</dbReference>
<evidence type="ECO:0000256" key="1">
    <source>
        <dbReference type="ARBA" id="ARBA00004496"/>
    </source>
</evidence>
<evidence type="ECO:0000259" key="5">
    <source>
        <dbReference type="Pfam" id="PF17187"/>
    </source>
</evidence>
<dbReference type="InterPro" id="IPR033394">
    <property type="entry name" value="Svf1-like_C"/>
</dbReference>
<name>A0ABR2VU62_9FUNG</name>
<protein>
    <submittedName>
        <fullName evidence="6">Cell survival pathways protein</fullName>
    </submittedName>
</protein>
<comment type="similarity">
    <text evidence="2">Belongs to the SVF1 family.</text>
</comment>
<dbReference type="Pfam" id="PF08622">
    <property type="entry name" value="Svf1"/>
    <property type="match status" value="1"/>
</dbReference>
<dbReference type="EMBL" id="JASJQH010007827">
    <property type="protein sequence ID" value="KAK9701295.1"/>
    <property type="molecule type" value="Genomic_DNA"/>
</dbReference>
<evidence type="ECO:0000256" key="2">
    <source>
        <dbReference type="ARBA" id="ARBA00009069"/>
    </source>
</evidence>
<keyword evidence="3" id="KW-0963">Cytoplasm</keyword>
<sequence length="352" mass="39530">MSSALHLACDIAKEKGLPLVSKLTTDDLKWSLASGSATETVTFYIHLREGGFLSVQLAHSNIGLSPTIQTSARYVKGDIHKFESANRSSRSFKLSDDKLSVNLDGMSIQHGKNREMVVDLALKSISVHFQFVPVDCGYKIGEGKTFFNKINSNNFICHKFYPSGKVTGTVIFDNKEEELIGEGIFIHALLGLKPHEVASKCNLISFENENASLSMLQFETPRTYGCTDVTQGAFVLSDELVAVTVDNTSRFVTTKLDPETKYEVPTEIKYTWLGETLQKEKFCAEMTVKSQFLIAKIDVLSELPYLLRKVIQTLFTKPYVYQYYDDAHVEVVIDEKKLVFNGKAFYECSFLN</sequence>
<dbReference type="PANTHER" id="PTHR47107">
    <property type="entry name" value="SVF1-LIKE PROTEIN YDR222W-RELATED"/>
    <property type="match status" value="1"/>
</dbReference>
<organism evidence="6 7">
    <name type="scientific">Basidiobolus ranarum</name>
    <dbReference type="NCBI Taxonomy" id="34480"/>
    <lineage>
        <taxon>Eukaryota</taxon>
        <taxon>Fungi</taxon>
        <taxon>Fungi incertae sedis</taxon>
        <taxon>Zoopagomycota</taxon>
        <taxon>Entomophthoromycotina</taxon>
        <taxon>Basidiobolomycetes</taxon>
        <taxon>Basidiobolales</taxon>
        <taxon>Basidiobolaceae</taxon>
        <taxon>Basidiobolus</taxon>
    </lineage>
</organism>
<reference evidence="6 7" key="1">
    <citation type="submission" date="2023-04" db="EMBL/GenBank/DDBJ databases">
        <title>Genome of Basidiobolus ranarum AG-B5.</title>
        <authorList>
            <person name="Stajich J.E."/>
            <person name="Carter-House D."/>
            <person name="Gryganskyi A."/>
        </authorList>
    </citation>
    <scope>NUCLEOTIDE SEQUENCE [LARGE SCALE GENOMIC DNA]</scope>
    <source>
        <strain evidence="6 7">AG-B5</strain>
    </source>
</reference>
<dbReference type="InterPro" id="IPR013931">
    <property type="entry name" value="Svf1-like_N"/>
</dbReference>
<evidence type="ECO:0000259" key="4">
    <source>
        <dbReference type="Pfam" id="PF08622"/>
    </source>
</evidence>
<dbReference type="Proteomes" id="UP001479436">
    <property type="component" value="Unassembled WGS sequence"/>
</dbReference>
<proteinExistence type="inferred from homology"/>
<feature type="domain" description="Svf1-like N-terminal" evidence="4">
    <location>
        <begin position="38"/>
        <end position="189"/>
    </location>
</feature>
<dbReference type="Pfam" id="PF17187">
    <property type="entry name" value="Svf1_C"/>
    <property type="match status" value="1"/>
</dbReference>
<gene>
    <name evidence="6" type="primary">SVF1_4</name>
    <name evidence="6" type="ORF">K7432_011781</name>
</gene>
<evidence type="ECO:0000256" key="3">
    <source>
        <dbReference type="ARBA" id="ARBA00022490"/>
    </source>
</evidence>
<feature type="domain" description="Svf1-like C-terminal" evidence="5">
    <location>
        <begin position="193"/>
        <end position="351"/>
    </location>
</feature>
<comment type="subcellular location">
    <subcellularLocation>
        <location evidence="1">Cytoplasm</location>
    </subcellularLocation>
</comment>
<dbReference type="SUPFAM" id="SSF159245">
    <property type="entry name" value="AttH-like"/>
    <property type="match status" value="1"/>
</dbReference>
<dbReference type="InterPro" id="IPR051385">
    <property type="entry name" value="Ceramide-binding_SVF1"/>
</dbReference>